<dbReference type="OrthoDB" id="3210378at2759"/>
<sequence>MVNMRFLDRKAPDKNDISRDEEYLKFATTLRYEPSIASTTSKKSSLSRYSSIFGGSRRSSVTSYNSFASQSSAADDVPRLIKTPWEQDRSLRPVSRRPSKLLKPPPVLPARFFQTLPKEIYACIVRQLEILHLASDRKTCPTCYLRDLCSLFLTSRRFNHAATDQLYGTLWITAEADRHVTKRNTTSNLDRLRFLRRTLRDHPSLAKAVRTLEFWDWKPIWDKANPQGRREIEDNLASIVMACPRLERCRGFHAEYDHDFNRLNHALSTRPALKERVWIIRGDPAQWEQIMDEQTQSDYEDYCLPDPREAYADSFLQHHHNWNALDTLAIFGRQKSGMTYRAFVGAFRHLPSLKHLLISNFDAEEFNDRTLQAVPVLWSLRLEDLSGVTDKGIVKFANSPAAKALETLALINIEVLRLHVLARLLSNCQSLRKFTLIQTSNPGLLPGAVMPSPVYASESLQFLHWDVLIPGSANEDMASSIAAGAFPSLRTVRAPNDDDGLLQSQCRPLDRFSQSSDSQLVNRNYGSNNVDSTRGLAHARRAAEGRILNPLQPAFFKIYVEEDGVIKHTYTLRVPVGSKVSGIEYMLDPDIEGSDDAVASLDDLLGESREHWNGETCVGRWNYRNLVQGQTHSLRQLPARVTIRDFF</sequence>
<reference evidence="1" key="1">
    <citation type="journal article" date="2020" name="Stud. Mycol.">
        <title>101 Dothideomycetes genomes: a test case for predicting lifestyles and emergence of pathogens.</title>
        <authorList>
            <person name="Haridas S."/>
            <person name="Albert R."/>
            <person name="Binder M."/>
            <person name="Bloem J."/>
            <person name="Labutti K."/>
            <person name="Salamov A."/>
            <person name="Andreopoulos B."/>
            <person name="Baker S."/>
            <person name="Barry K."/>
            <person name="Bills G."/>
            <person name="Bluhm B."/>
            <person name="Cannon C."/>
            <person name="Castanera R."/>
            <person name="Culley D."/>
            <person name="Daum C."/>
            <person name="Ezra D."/>
            <person name="Gonzalez J."/>
            <person name="Henrissat B."/>
            <person name="Kuo A."/>
            <person name="Liang C."/>
            <person name="Lipzen A."/>
            <person name="Lutzoni F."/>
            <person name="Magnuson J."/>
            <person name="Mondo S."/>
            <person name="Nolan M."/>
            <person name="Ohm R."/>
            <person name="Pangilinan J."/>
            <person name="Park H.-J."/>
            <person name="Ramirez L."/>
            <person name="Alfaro M."/>
            <person name="Sun H."/>
            <person name="Tritt A."/>
            <person name="Yoshinaga Y."/>
            <person name="Zwiers L.-H."/>
            <person name="Turgeon B."/>
            <person name="Goodwin S."/>
            <person name="Spatafora J."/>
            <person name="Crous P."/>
            <person name="Grigoriev I."/>
        </authorList>
    </citation>
    <scope>NUCLEOTIDE SEQUENCE</scope>
    <source>
        <strain evidence="1">CBS 113979</strain>
    </source>
</reference>
<keyword evidence="2" id="KW-1185">Reference proteome</keyword>
<evidence type="ECO:0008006" key="3">
    <source>
        <dbReference type="Google" id="ProtNLM"/>
    </source>
</evidence>
<accession>A0A6G1GSC8</accession>
<dbReference type="Gene3D" id="3.80.10.10">
    <property type="entry name" value="Ribonuclease Inhibitor"/>
    <property type="match status" value="1"/>
</dbReference>
<dbReference type="Proteomes" id="UP000800041">
    <property type="component" value="Unassembled WGS sequence"/>
</dbReference>
<dbReference type="AlphaFoldDB" id="A0A6G1GSC8"/>
<dbReference type="InterPro" id="IPR032675">
    <property type="entry name" value="LRR_dom_sf"/>
</dbReference>
<organism evidence="1 2">
    <name type="scientific">Aulographum hederae CBS 113979</name>
    <dbReference type="NCBI Taxonomy" id="1176131"/>
    <lineage>
        <taxon>Eukaryota</taxon>
        <taxon>Fungi</taxon>
        <taxon>Dikarya</taxon>
        <taxon>Ascomycota</taxon>
        <taxon>Pezizomycotina</taxon>
        <taxon>Dothideomycetes</taxon>
        <taxon>Pleosporomycetidae</taxon>
        <taxon>Aulographales</taxon>
        <taxon>Aulographaceae</taxon>
    </lineage>
</organism>
<proteinExistence type="predicted"/>
<evidence type="ECO:0000313" key="1">
    <source>
        <dbReference type="EMBL" id="KAF1983677.1"/>
    </source>
</evidence>
<gene>
    <name evidence="1" type="ORF">K402DRAFT_360674</name>
</gene>
<dbReference type="SUPFAM" id="SSF52047">
    <property type="entry name" value="RNI-like"/>
    <property type="match status" value="1"/>
</dbReference>
<dbReference type="EMBL" id="ML977173">
    <property type="protein sequence ID" value="KAF1983677.1"/>
    <property type="molecule type" value="Genomic_DNA"/>
</dbReference>
<evidence type="ECO:0000313" key="2">
    <source>
        <dbReference type="Proteomes" id="UP000800041"/>
    </source>
</evidence>
<protein>
    <recommendedName>
        <fullName evidence="3">F-box domain-containing protein</fullName>
    </recommendedName>
</protein>
<name>A0A6G1GSC8_9PEZI</name>